<evidence type="ECO:0000256" key="4">
    <source>
        <dbReference type="ARBA" id="ARBA00023136"/>
    </source>
</evidence>
<keyword evidence="3 5" id="KW-1133">Transmembrane helix</keyword>
<dbReference type="EMBL" id="MCGH01000003">
    <property type="protein sequence ID" value="ODM03413.1"/>
    <property type="molecule type" value="Genomic_DNA"/>
</dbReference>
<evidence type="ECO:0000256" key="2">
    <source>
        <dbReference type="ARBA" id="ARBA00022692"/>
    </source>
</evidence>
<evidence type="ECO:0000256" key="5">
    <source>
        <dbReference type="SAM" id="Phobius"/>
    </source>
</evidence>
<reference evidence="7 8" key="1">
    <citation type="submission" date="2016-07" db="EMBL/GenBank/DDBJ databases">
        <title>Characterization of isolates of Eisenbergiella tayi derived from blood cultures, using whole genome sequencing.</title>
        <authorList>
            <person name="Burdz T."/>
            <person name="Wiebe D."/>
            <person name="Huynh C."/>
            <person name="Bernard K."/>
        </authorList>
    </citation>
    <scope>NUCLEOTIDE SEQUENCE [LARGE SCALE GENOMIC DNA]</scope>
    <source>
        <strain evidence="7 8">NML 110608</strain>
    </source>
</reference>
<keyword evidence="2 5" id="KW-0812">Transmembrane</keyword>
<evidence type="ECO:0000313" key="8">
    <source>
        <dbReference type="Proteomes" id="UP000094067"/>
    </source>
</evidence>
<comment type="subcellular location">
    <subcellularLocation>
        <location evidence="1">Membrane</location>
        <topology evidence="1">Multi-pass membrane protein</topology>
    </subcellularLocation>
</comment>
<accession>A0A1E3A3S3</accession>
<evidence type="ECO:0000313" key="7">
    <source>
        <dbReference type="EMBL" id="ODM03413.1"/>
    </source>
</evidence>
<comment type="caution">
    <text evidence="7">The sequence shown here is derived from an EMBL/GenBank/DDBJ whole genome shotgun (WGS) entry which is preliminary data.</text>
</comment>
<feature type="transmembrane region" description="Helical" evidence="5">
    <location>
        <begin position="158"/>
        <end position="179"/>
    </location>
</feature>
<evidence type="ECO:0000256" key="3">
    <source>
        <dbReference type="ARBA" id="ARBA00022989"/>
    </source>
</evidence>
<dbReference type="InterPro" id="IPR006977">
    <property type="entry name" value="Yip1_dom"/>
</dbReference>
<evidence type="ECO:0000259" key="6">
    <source>
        <dbReference type="Pfam" id="PF04893"/>
    </source>
</evidence>
<evidence type="ECO:0000256" key="1">
    <source>
        <dbReference type="ARBA" id="ARBA00004141"/>
    </source>
</evidence>
<dbReference type="GO" id="GO:0016020">
    <property type="term" value="C:membrane"/>
    <property type="evidence" value="ECO:0007669"/>
    <property type="project" value="UniProtKB-SubCell"/>
</dbReference>
<proteinExistence type="predicted"/>
<feature type="transmembrane region" description="Helical" evidence="5">
    <location>
        <begin position="56"/>
        <end position="77"/>
    </location>
</feature>
<dbReference type="Pfam" id="PF04893">
    <property type="entry name" value="Yip1"/>
    <property type="match status" value="1"/>
</dbReference>
<protein>
    <submittedName>
        <fullName evidence="7">Yip1 domain protein</fullName>
    </submittedName>
</protein>
<sequence length="186" mass="20935">MKNFLEALNRPANAYRRQSRAVAWLFVAATIIIVTVLDPILHYFSNPGYHADLFHIFRTALWGIAGYLLISCILWLICKCFGSKTALSVYINTWGISFFPNIICSFIVAVTEAYFYVFWNSVLWSMVLSIVFVGILIWKIILYIIFLKETAALQGGKLAGAFLVNAAMIAFLTAFNGYIGLKTPII</sequence>
<organism evidence="7 8">
    <name type="scientific">Eisenbergiella tayi</name>
    <dbReference type="NCBI Taxonomy" id="1432052"/>
    <lineage>
        <taxon>Bacteria</taxon>
        <taxon>Bacillati</taxon>
        <taxon>Bacillota</taxon>
        <taxon>Clostridia</taxon>
        <taxon>Lachnospirales</taxon>
        <taxon>Lachnospiraceae</taxon>
        <taxon>Eisenbergiella</taxon>
    </lineage>
</organism>
<dbReference type="Proteomes" id="UP000094067">
    <property type="component" value="Unassembled WGS sequence"/>
</dbReference>
<feature type="transmembrane region" description="Helical" evidence="5">
    <location>
        <begin position="122"/>
        <end position="146"/>
    </location>
</feature>
<gene>
    <name evidence="7" type="ORF">BEI61_04209</name>
</gene>
<feature type="transmembrane region" description="Helical" evidence="5">
    <location>
        <begin position="89"/>
        <end position="110"/>
    </location>
</feature>
<feature type="domain" description="Yip1" evidence="6">
    <location>
        <begin position="11"/>
        <end position="172"/>
    </location>
</feature>
<feature type="transmembrane region" description="Helical" evidence="5">
    <location>
        <begin position="21"/>
        <end position="44"/>
    </location>
</feature>
<dbReference type="RefSeq" id="WP_069153884.1">
    <property type="nucleotide sequence ID" value="NZ_MCGH01000003.1"/>
</dbReference>
<dbReference type="AlphaFoldDB" id="A0A1E3A3S3"/>
<name>A0A1E3A3S3_9FIRM</name>
<keyword evidence="4 5" id="KW-0472">Membrane</keyword>